<keyword evidence="2" id="KW-1185">Reference proteome</keyword>
<dbReference type="Proteomes" id="UP001152320">
    <property type="component" value="Chromosome 18"/>
</dbReference>
<name>A0A9Q1BG50_HOLLE</name>
<protein>
    <submittedName>
        <fullName evidence="1">Uncharacterized protein</fullName>
    </submittedName>
</protein>
<accession>A0A9Q1BG50</accession>
<evidence type="ECO:0000313" key="2">
    <source>
        <dbReference type="Proteomes" id="UP001152320"/>
    </source>
</evidence>
<sequence length="145" mass="15918">MANKTLEYNRNSDNVIVVSASGRTSSNRGVQFESNNHEEADTLMIRLAIGASQQCNGDVELTIFSPNTDVHVLAIANYHLLPGNTYLSMASSVIKFEPVCKALGEKRAQALPAFHAFTGADNTGWFARLGKQNGSRNTRRLMTTW</sequence>
<comment type="caution">
    <text evidence="1">The sequence shown here is derived from an EMBL/GenBank/DDBJ whole genome shotgun (WGS) entry which is preliminary data.</text>
</comment>
<proteinExistence type="predicted"/>
<organism evidence="1 2">
    <name type="scientific">Holothuria leucospilota</name>
    <name type="common">Black long sea cucumber</name>
    <name type="synonym">Mertensiothuria leucospilota</name>
    <dbReference type="NCBI Taxonomy" id="206669"/>
    <lineage>
        <taxon>Eukaryota</taxon>
        <taxon>Metazoa</taxon>
        <taxon>Echinodermata</taxon>
        <taxon>Eleutherozoa</taxon>
        <taxon>Echinozoa</taxon>
        <taxon>Holothuroidea</taxon>
        <taxon>Aspidochirotacea</taxon>
        <taxon>Aspidochirotida</taxon>
        <taxon>Holothuriidae</taxon>
        <taxon>Holothuria</taxon>
    </lineage>
</organism>
<evidence type="ECO:0000313" key="1">
    <source>
        <dbReference type="EMBL" id="KAJ8024393.1"/>
    </source>
</evidence>
<gene>
    <name evidence="1" type="ORF">HOLleu_34294</name>
</gene>
<dbReference type="AlphaFoldDB" id="A0A9Q1BG50"/>
<reference evidence="1" key="1">
    <citation type="submission" date="2021-10" db="EMBL/GenBank/DDBJ databases">
        <title>Tropical sea cucumber genome reveals ecological adaptation and Cuvierian tubules defense mechanism.</title>
        <authorList>
            <person name="Chen T."/>
        </authorList>
    </citation>
    <scope>NUCLEOTIDE SEQUENCE</scope>
    <source>
        <strain evidence="1">Nanhai2018</strain>
        <tissue evidence="1">Muscle</tissue>
    </source>
</reference>
<dbReference type="OrthoDB" id="5987475at2759"/>
<dbReference type="EMBL" id="JAIZAY010000018">
    <property type="protein sequence ID" value="KAJ8024393.1"/>
    <property type="molecule type" value="Genomic_DNA"/>
</dbReference>